<sequence length="177" mass="19421">MKPLRTMGKWAFIVTGSLTAIIGFWGLHNFRLALNGSTSLPENAFLMWAWPKTIWKGAVIAAYPPEAYSAQFQGLYFTKRVVGMPGDVVRHRDNAVCIEATCFPLHMKDGKPFAPPLPAGVIPPGHYAAFGTTADSLDSRYATVGLFDIKNVIAVGVGTNLLPHWKEIKKWADAKGY</sequence>
<dbReference type="GO" id="GO:0006465">
    <property type="term" value="P:signal peptide processing"/>
    <property type="evidence" value="ECO:0007669"/>
    <property type="project" value="InterPro"/>
</dbReference>
<evidence type="ECO:0000313" key="3">
    <source>
        <dbReference type="EMBL" id="MPL92156.1"/>
    </source>
</evidence>
<organism evidence="3">
    <name type="scientific">bioreactor metagenome</name>
    <dbReference type="NCBI Taxonomy" id="1076179"/>
    <lineage>
        <taxon>unclassified sequences</taxon>
        <taxon>metagenomes</taxon>
        <taxon>ecological metagenomes</taxon>
    </lineage>
</organism>
<gene>
    <name evidence="3" type="ORF">SDC9_38253</name>
</gene>
<accession>A0A644VLG4</accession>
<feature type="transmembrane region" description="Helical" evidence="1">
    <location>
        <begin position="7"/>
        <end position="27"/>
    </location>
</feature>
<feature type="domain" description="Peptidase S26" evidence="2">
    <location>
        <begin position="6"/>
        <end position="154"/>
    </location>
</feature>
<dbReference type="SUPFAM" id="SSF51306">
    <property type="entry name" value="LexA/Signal peptidase"/>
    <property type="match status" value="1"/>
</dbReference>
<dbReference type="EMBL" id="VSSQ01000349">
    <property type="protein sequence ID" value="MPL92156.1"/>
    <property type="molecule type" value="Genomic_DNA"/>
</dbReference>
<proteinExistence type="predicted"/>
<keyword evidence="1" id="KW-0812">Transmembrane</keyword>
<reference evidence="3" key="1">
    <citation type="submission" date="2019-08" db="EMBL/GenBank/DDBJ databases">
        <authorList>
            <person name="Kucharzyk K."/>
            <person name="Murdoch R.W."/>
            <person name="Higgins S."/>
            <person name="Loffler F."/>
        </authorList>
    </citation>
    <scope>NUCLEOTIDE SEQUENCE</scope>
</reference>
<protein>
    <recommendedName>
        <fullName evidence="2">Peptidase S26 domain-containing protein</fullName>
    </recommendedName>
</protein>
<dbReference type="InterPro" id="IPR036286">
    <property type="entry name" value="LexA/Signal_pep-like_sf"/>
</dbReference>
<evidence type="ECO:0000256" key="1">
    <source>
        <dbReference type="SAM" id="Phobius"/>
    </source>
</evidence>
<keyword evidence="1" id="KW-0472">Membrane</keyword>
<dbReference type="Pfam" id="PF10502">
    <property type="entry name" value="Peptidase_S26"/>
    <property type="match status" value="1"/>
</dbReference>
<keyword evidence="1" id="KW-1133">Transmembrane helix</keyword>
<dbReference type="InterPro" id="IPR019533">
    <property type="entry name" value="Peptidase_S26"/>
</dbReference>
<dbReference type="AlphaFoldDB" id="A0A644VLG4"/>
<name>A0A644VLG4_9ZZZZ</name>
<evidence type="ECO:0000259" key="2">
    <source>
        <dbReference type="Pfam" id="PF10502"/>
    </source>
</evidence>
<dbReference type="GO" id="GO:0004252">
    <property type="term" value="F:serine-type endopeptidase activity"/>
    <property type="evidence" value="ECO:0007669"/>
    <property type="project" value="InterPro"/>
</dbReference>
<comment type="caution">
    <text evidence="3">The sequence shown here is derived from an EMBL/GenBank/DDBJ whole genome shotgun (WGS) entry which is preliminary data.</text>
</comment>
<dbReference type="Gene3D" id="2.10.109.10">
    <property type="entry name" value="Umud Fragment, subunit A"/>
    <property type="match status" value="1"/>
</dbReference>